<protein>
    <submittedName>
        <fullName evidence="1">Uncharacterized protein</fullName>
    </submittedName>
</protein>
<accession>A0A024G4P9</accession>
<dbReference type="AlphaFoldDB" id="A0A024G4P9"/>
<organism evidence="1 2">
    <name type="scientific">Albugo candida</name>
    <dbReference type="NCBI Taxonomy" id="65357"/>
    <lineage>
        <taxon>Eukaryota</taxon>
        <taxon>Sar</taxon>
        <taxon>Stramenopiles</taxon>
        <taxon>Oomycota</taxon>
        <taxon>Peronosporomycetes</taxon>
        <taxon>Albuginales</taxon>
        <taxon>Albuginaceae</taxon>
        <taxon>Albugo</taxon>
    </lineage>
</organism>
<dbReference type="EMBL" id="CAIX01000020">
    <property type="protein sequence ID" value="CCI41517.1"/>
    <property type="molecule type" value="Genomic_DNA"/>
</dbReference>
<evidence type="ECO:0000313" key="1">
    <source>
        <dbReference type="EMBL" id="CCI41517.1"/>
    </source>
</evidence>
<reference evidence="1 2" key="1">
    <citation type="submission" date="2012-05" db="EMBL/GenBank/DDBJ databases">
        <title>Recombination and specialization in a pathogen metapopulation.</title>
        <authorList>
            <person name="Gardiner A."/>
            <person name="Kemen E."/>
            <person name="Schultz-Larsen T."/>
            <person name="MacLean D."/>
            <person name="Van Oosterhout C."/>
            <person name="Jones J.D.G."/>
        </authorList>
    </citation>
    <scope>NUCLEOTIDE SEQUENCE [LARGE SCALE GENOMIC DNA]</scope>
    <source>
        <strain evidence="1 2">Ac Nc2</strain>
    </source>
</reference>
<dbReference type="InParanoid" id="A0A024G4P9"/>
<name>A0A024G4P9_9STRA</name>
<gene>
    <name evidence="1" type="ORF">BN9_023010</name>
</gene>
<comment type="caution">
    <text evidence="1">The sequence shown here is derived from an EMBL/GenBank/DDBJ whole genome shotgun (WGS) entry which is preliminary data.</text>
</comment>
<dbReference type="Proteomes" id="UP000053237">
    <property type="component" value="Unassembled WGS sequence"/>
</dbReference>
<evidence type="ECO:0000313" key="2">
    <source>
        <dbReference type="Proteomes" id="UP000053237"/>
    </source>
</evidence>
<keyword evidence="2" id="KW-1185">Reference proteome</keyword>
<proteinExistence type="predicted"/>
<sequence length="621" mass="68958">MVSYTSLLGVSATITQIFPLYSALQSAKMTVRLHGSISSINACQECVLSGLGAHRMDLISDATELTSNSATYKITGSKFVFANLVPDCKSAYICDITAFEISSSERKEHNPSNKYMNAFDWNNAQLTCFLTLKPTLSILFMECLQESATATYVGRFRITTSISSNRALFVLYESKSGVTLNACKRIAPGAGRLFLVDNDICTRFMSKLPLVESELPINDQLSLMKYMAEGASWSHANMDTAMRSRGGNRYLQTDVSTLMNDIDAALDQPIHCLRPERELLQEIHVPCYKCLVKIFGIVVVATHGHQTYIFYVFTDLKIKKGDLNFCNAECGAIKVLKMKDPTCHLHFFDHFITSPLGDQFVAPVSQQKPRNLYTVPPQMSSGCVWANGAFQGSECLRCLREIQYSSMHELSESTALVSLQPHYLFGDNRRKAEVANCVYYSECARLLFVPNYICYYDTDMKIVTKIENGHSTHEQPASGSLSIETHGLKTLLPDHRNPDTPSYLFDEPLHSALRGADFSAVASVKNSYASADGFSATDVFVIRWTGQSLECAECLALFGEVLLVSSLQYYAFMIKGKHPVGTIPCVDCGVLTVDKVVSLNIYPLRPIPSKMIKKMILTDAN</sequence>